<proteinExistence type="predicted"/>
<dbReference type="InterPro" id="IPR045518">
    <property type="entry name" value="2EXR"/>
</dbReference>
<reference evidence="3" key="2">
    <citation type="submission" date="2020-02" db="EMBL/GenBank/DDBJ databases">
        <title>Identification and distribution of gene clusters putatively required for synthesis of sphingolipid metabolism inhibitors in phylogenetically diverse species of the filamentous fungus Fusarium.</title>
        <authorList>
            <person name="Kim H.-S."/>
            <person name="Busman M."/>
            <person name="Brown D.W."/>
            <person name="Divon H."/>
            <person name="Uhlig S."/>
            <person name="Proctor R.H."/>
        </authorList>
    </citation>
    <scope>NUCLEOTIDE SEQUENCE</scope>
    <source>
        <strain evidence="3">NRRL 25174</strain>
    </source>
</reference>
<protein>
    <recommendedName>
        <fullName evidence="2">2EXR domain-containing protein</fullName>
    </recommendedName>
</protein>
<reference evidence="3" key="1">
    <citation type="journal article" date="2017" name="Mycologia">
        <title>Fusarium algeriense, sp. nov., a novel toxigenic crown rot pathogen of durum wheat from Algeria is nested in the Fusarium burgessii species complex.</title>
        <authorList>
            <person name="Laraba I."/>
            <person name="Keddad A."/>
            <person name="Boureghda H."/>
            <person name="Abdallah N."/>
            <person name="Vaughan M.M."/>
            <person name="Proctor R.H."/>
            <person name="Busman M."/>
            <person name="O'Donnell K."/>
        </authorList>
    </citation>
    <scope>NUCLEOTIDE SEQUENCE</scope>
    <source>
        <strain evidence="3">NRRL 25174</strain>
    </source>
</reference>
<evidence type="ECO:0000256" key="1">
    <source>
        <dbReference type="SAM" id="MobiDB-lite"/>
    </source>
</evidence>
<evidence type="ECO:0000259" key="2">
    <source>
        <dbReference type="Pfam" id="PF20150"/>
    </source>
</evidence>
<feature type="region of interest" description="Disordered" evidence="1">
    <location>
        <begin position="279"/>
        <end position="306"/>
    </location>
</feature>
<accession>A0A9P5DZK4</accession>
<sequence length="306" mass="35271">MTELLFHQFSNLPVELRLQIWNAACVFHRPKHYSLHYVDVEVSPESATLLVSHNPTSNSVAGLNKSSCLKDGGNWHAAVLPTQDVFCIKASNWDILHGNSEAWKVAIPTVSSAGPSNISINIALESDPYWNIDLPESYYDLMTEISPRGSLAWILYNTFIHSSAKPKIWITDRTVYWAQRRFFDPNHTENGFHDCDTEYVPAGLCSARRHCLGEESSELRRFQRKLDNIGEVCKKYHSNYTELVGDFDWEFREIFETTSELNLLAYRDTEVEFCDRTEHRGMYPRPTPTSNHDEDEEADTDSYMMF</sequence>
<gene>
    <name evidence="3" type="ORF">FBEOM_4844</name>
</gene>
<evidence type="ECO:0000313" key="4">
    <source>
        <dbReference type="Proteomes" id="UP000730481"/>
    </source>
</evidence>
<dbReference type="AlphaFoldDB" id="A0A9P5DZK4"/>
<keyword evidence="4" id="KW-1185">Reference proteome</keyword>
<dbReference type="Proteomes" id="UP000730481">
    <property type="component" value="Unassembled WGS sequence"/>
</dbReference>
<evidence type="ECO:0000313" key="3">
    <source>
        <dbReference type="EMBL" id="KAF4341245.1"/>
    </source>
</evidence>
<organism evidence="3 4">
    <name type="scientific">Fusarium beomiforme</name>
    <dbReference type="NCBI Taxonomy" id="44412"/>
    <lineage>
        <taxon>Eukaryota</taxon>
        <taxon>Fungi</taxon>
        <taxon>Dikarya</taxon>
        <taxon>Ascomycota</taxon>
        <taxon>Pezizomycotina</taxon>
        <taxon>Sordariomycetes</taxon>
        <taxon>Hypocreomycetidae</taxon>
        <taxon>Hypocreales</taxon>
        <taxon>Nectriaceae</taxon>
        <taxon>Fusarium</taxon>
        <taxon>Fusarium burgessii species complex</taxon>
    </lineage>
</organism>
<dbReference type="OrthoDB" id="3596450at2759"/>
<name>A0A9P5DZK4_9HYPO</name>
<comment type="caution">
    <text evidence="3">The sequence shown here is derived from an EMBL/GenBank/DDBJ whole genome shotgun (WGS) entry which is preliminary data.</text>
</comment>
<dbReference type="EMBL" id="PVQB02000200">
    <property type="protein sequence ID" value="KAF4341245.1"/>
    <property type="molecule type" value="Genomic_DNA"/>
</dbReference>
<feature type="domain" description="2EXR" evidence="2">
    <location>
        <begin position="6"/>
        <end position="107"/>
    </location>
</feature>
<dbReference type="Pfam" id="PF20150">
    <property type="entry name" value="2EXR"/>
    <property type="match status" value="1"/>
</dbReference>